<keyword evidence="6" id="KW-0597">Phosphoprotein</keyword>
<reference evidence="14" key="1">
    <citation type="submission" date="2014-09" db="EMBL/GenBank/DDBJ databases">
        <title>Draft genome sequence of an oleaginous Mucoromycotina fungus Mucor ambiguus NBRC6742.</title>
        <authorList>
            <person name="Takeda I."/>
            <person name="Yamane N."/>
            <person name="Morita T."/>
            <person name="Tamano K."/>
            <person name="Machida M."/>
            <person name="Baker S."/>
            <person name="Koike H."/>
        </authorList>
    </citation>
    <scope>NUCLEOTIDE SEQUENCE</scope>
    <source>
        <strain evidence="14">NBRC 6742</strain>
    </source>
</reference>
<comment type="function">
    <text evidence="10">Plays an important role in control of proteasome function. Inhibits the hydrolysis of protein and peptide substrates by the 20S proteasome. Also inhibits the activation of the proteasome by the proteasome regulatory proteins PA700 and PA28.</text>
</comment>
<feature type="domain" description="PI31 proteasome regulator N-terminal" evidence="13">
    <location>
        <begin position="25"/>
        <end position="172"/>
    </location>
</feature>
<dbReference type="GO" id="GO:0005783">
    <property type="term" value="C:endoplasmic reticulum"/>
    <property type="evidence" value="ECO:0007669"/>
    <property type="project" value="UniProtKB-SubCell"/>
</dbReference>
<proteinExistence type="inferred from homology"/>
<feature type="region of interest" description="Disordered" evidence="11">
    <location>
        <begin position="171"/>
        <end position="325"/>
    </location>
</feature>
<evidence type="ECO:0000313" key="15">
    <source>
        <dbReference type="Proteomes" id="UP000053815"/>
    </source>
</evidence>
<evidence type="ECO:0000259" key="13">
    <source>
        <dbReference type="Pfam" id="PF11566"/>
    </source>
</evidence>
<dbReference type="GO" id="GO:0004866">
    <property type="term" value="F:endopeptidase inhibitor activity"/>
    <property type="evidence" value="ECO:0007669"/>
    <property type="project" value="InterPro"/>
</dbReference>
<evidence type="ECO:0000256" key="8">
    <source>
        <dbReference type="ARBA" id="ARBA00022942"/>
    </source>
</evidence>
<evidence type="ECO:0000256" key="6">
    <source>
        <dbReference type="ARBA" id="ARBA00022553"/>
    </source>
</evidence>
<dbReference type="InterPro" id="IPR045128">
    <property type="entry name" value="PI31-like"/>
</dbReference>
<sequence>MSEQENKNVLDPSVIIHATSQHITTLANPYDAIAAACHSIMLSVGFRFAGLGDDARQEGDGTTKKLPEGWSQYGPQCYSFRYSHPQSSLTFVIKIVRLGDKCVILGLGIGDNKTATLDIVIEDYTSSSFFPFDAATSDQPLIHAFISSNRFEDFIKAYKLNILQKLIPGLNKPGYEDNSSGRSTTETRPSNPNTATQPPPDFRSTNDPAYPDVGGSDLNPLRGTGGGLRMPGSGGGMFVGPDHPIFGSRGGSSLDDPSGLFGGPQSLPRGSVPPGARFDPIGPFGSMPARPSGNRPGGRSDPRGLHSGEPDNDELQPPGYNDMFM</sequence>
<dbReference type="GO" id="GO:0000502">
    <property type="term" value="C:proteasome complex"/>
    <property type="evidence" value="ECO:0007669"/>
    <property type="project" value="UniProtKB-KW"/>
</dbReference>
<name>A0A0C9MG18_9FUNG</name>
<dbReference type="EMBL" id="DF836404">
    <property type="protein sequence ID" value="GAN06194.1"/>
    <property type="molecule type" value="Genomic_DNA"/>
</dbReference>
<comment type="similarity">
    <text evidence="3">Belongs to the proteasome inhibitor PI31 family.</text>
</comment>
<evidence type="ECO:0000256" key="3">
    <source>
        <dbReference type="ARBA" id="ARBA00006405"/>
    </source>
</evidence>
<gene>
    <name evidence="14" type="ORF">MAM1_0115c05674</name>
</gene>
<protein>
    <submittedName>
        <fullName evidence="14">Uncharacterized protein</fullName>
    </submittedName>
</protein>
<dbReference type="Pfam" id="PF11566">
    <property type="entry name" value="PI31_Prot_N"/>
    <property type="match status" value="1"/>
</dbReference>
<dbReference type="Gene3D" id="3.40.1000.30">
    <property type="match status" value="1"/>
</dbReference>
<dbReference type="Proteomes" id="UP000053815">
    <property type="component" value="Unassembled WGS sequence"/>
</dbReference>
<evidence type="ECO:0000256" key="5">
    <source>
        <dbReference type="ARBA" id="ARBA00022490"/>
    </source>
</evidence>
<dbReference type="STRING" id="91626.A0A0C9MG18"/>
<feature type="compositionally biased region" description="Polar residues" evidence="11">
    <location>
        <begin position="177"/>
        <end position="196"/>
    </location>
</feature>
<evidence type="ECO:0000313" key="14">
    <source>
        <dbReference type="EMBL" id="GAN06194.1"/>
    </source>
</evidence>
<feature type="compositionally biased region" description="Basic and acidic residues" evidence="11">
    <location>
        <begin position="298"/>
        <end position="309"/>
    </location>
</feature>
<keyword evidence="15" id="KW-1185">Reference proteome</keyword>
<keyword evidence="7" id="KW-0256">Endoplasmic reticulum</keyword>
<feature type="compositionally biased region" description="Gly residues" evidence="11">
    <location>
        <begin position="223"/>
        <end position="238"/>
    </location>
</feature>
<evidence type="ECO:0000256" key="4">
    <source>
        <dbReference type="ARBA" id="ARBA00022481"/>
    </source>
</evidence>
<keyword evidence="5" id="KW-0963">Cytoplasm</keyword>
<comment type="subcellular location">
    <subcellularLocation>
        <location evidence="2">Cytoplasm</location>
    </subcellularLocation>
    <subcellularLocation>
        <location evidence="1">Endoplasmic reticulum</location>
    </subcellularLocation>
</comment>
<dbReference type="GO" id="GO:0043161">
    <property type="term" value="P:proteasome-mediated ubiquitin-dependent protein catabolic process"/>
    <property type="evidence" value="ECO:0007669"/>
    <property type="project" value="InterPro"/>
</dbReference>
<dbReference type="OrthoDB" id="68090at2759"/>
<evidence type="ECO:0000256" key="9">
    <source>
        <dbReference type="ARBA" id="ARBA00022990"/>
    </source>
</evidence>
<keyword evidence="4" id="KW-0488">Methylation</keyword>
<keyword evidence="8" id="KW-0647">Proteasome</keyword>
<evidence type="ECO:0000256" key="2">
    <source>
        <dbReference type="ARBA" id="ARBA00004496"/>
    </source>
</evidence>
<dbReference type="Pfam" id="PF08577">
    <property type="entry name" value="PI31_Prot_C"/>
    <property type="match status" value="1"/>
</dbReference>
<evidence type="ECO:0000256" key="11">
    <source>
        <dbReference type="SAM" id="MobiDB-lite"/>
    </source>
</evidence>
<dbReference type="AlphaFoldDB" id="A0A0C9MG18"/>
<evidence type="ECO:0000259" key="12">
    <source>
        <dbReference type="Pfam" id="PF08577"/>
    </source>
</evidence>
<keyword evidence="9" id="KW-0007">Acetylation</keyword>
<feature type="domain" description="PI31 proteasome regulator C-terminal" evidence="12">
    <location>
        <begin position="213"/>
        <end position="283"/>
    </location>
</feature>
<dbReference type="InterPro" id="IPR021625">
    <property type="entry name" value="PI31_Prot_N"/>
</dbReference>
<evidence type="ECO:0000256" key="10">
    <source>
        <dbReference type="ARBA" id="ARBA00024805"/>
    </source>
</evidence>
<dbReference type="PANTHER" id="PTHR13266">
    <property type="entry name" value="PROTEASOME INHIBITOR"/>
    <property type="match status" value="1"/>
</dbReference>
<dbReference type="GO" id="GO:0070628">
    <property type="term" value="F:proteasome binding"/>
    <property type="evidence" value="ECO:0007669"/>
    <property type="project" value="InterPro"/>
</dbReference>
<evidence type="ECO:0000256" key="7">
    <source>
        <dbReference type="ARBA" id="ARBA00022824"/>
    </source>
</evidence>
<dbReference type="PANTHER" id="PTHR13266:SF1">
    <property type="entry name" value="PROTEASOME INHIBITOR PI31 SUBUNIT"/>
    <property type="match status" value="1"/>
</dbReference>
<accession>A0A0C9MG18</accession>
<evidence type="ECO:0000256" key="1">
    <source>
        <dbReference type="ARBA" id="ARBA00004240"/>
    </source>
</evidence>
<dbReference type="InterPro" id="IPR013886">
    <property type="entry name" value="PI31_Prot_C"/>
</dbReference>
<organism evidence="14">
    <name type="scientific">Mucor ambiguus</name>
    <dbReference type="NCBI Taxonomy" id="91626"/>
    <lineage>
        <taxon>Eukaryota</taxon>
        <taxon>Fungi</taxon>
        <taxon>Fungi incertae sedis</taxon>
        <taxon>Mucoromycota</taxon>
        <taxon>Mucoromycotina</taxon>
        <taxon>Mucoromycetes</taxon>
        <taxon>Mucorales</taxon>
        <taxon>Mucorineae</taxon>
        <taxon>Mucoraceae</taxon>
        <taxon>Mucor</taxon>
    </lineage>
</organism>